<keyword evidence="2" id="KW-1185">Reference proteome</keyword>
<dbReference type="EMBL" id="CAUOFW020009390">
    <property type="protein sequence ID" value="CAK9185595.1"/>
    <property type="molecule type" value="Genomic_DNA"/>
</dbReference>
<organism evidence="1 2">
    <name type="scientific">Ilex paraguariensis</name>
    <name type="common">yerba mate</name>
    <dbReference type="NCBI Taxonomy" id="185542"/>
    <lineage>
        <taxon>Eukaryota</taxon>
        <taxon>Viridiplantae</taxon>
        <taxon>Streptophyta</taxon>
        <taxon>Embryophyta</taxon>
        <taxon>Tracheophyta</taxon>
        <taxon>Spermatophyta</taxon>
        <taxon>Magnoliopsida</taxon>
        <taxon>eudicotyledons</taxon>
        <taxon>Gunneridae</taxon>
        <taxon>Pentapetalae</taxon>
        <taxon>asterids</taxon>
        <taxon>campanulids</taxon>
        <taxon>Aquifoliales</taxon>
        <taxon>Aquifoliaceae</taxon>
        <taxon>Ilex</taxon>
    </lineage>
</organism>
<dbReference type="AlphaFoldDB" id="A0ABC8UX18"/>
<dbReference type="InterPro" id="IPR006966">
    <property type="entry name" value="Peroxin-3"/>
</dbReference>
<dbReference type="PANTHER" id="PTHR28080">
    <property type="entry name" value="PEROXISOMAL BIOGENESIS FACTOR 3"/>
    <property type="match status" value="1"/>
</dbReference>
<dbReference type="Proteomes" id="UP001642360">
    <property type="component" value="Unassembled WGS sequence"/>
</dbReference>
<dbReference type="PANTHER" id="PTHR28080:SF1">
    <property type="entry name" value="PEROXISOMAL BIOGENESIS FACTOR 3"/>
    <property type="match status" value="1"/>
</dbReference>
<protein>
    <submittedName>
        <fullName evidence="1">Uncharacterized protein</fullName>
    </submittedName>
</protein>
<gene>
    <name evidence="1" type="ORF">ILEXP_LOCUS56014</name>
</gene>
<evidence type="ECO:0000313" key="1">
    <source>
        <dbReference type="EMBL" id="CAK9185595.1"/>
    </source>
</evidence>
<accession>A0ABC8UX18</accession>
<comment type="caution">
    <text evidence="1">The sequence shown here is derived from an EMBL/GenBank/DDBJ whole genome shotgun (WGS) entry which is preliminary data.</text>
</comment>
<sequence length="58" mass="7102">MWEFWRRHKRKVYVTLGVLGSGYLVYKLYDAHRRRLSDLERELAGRHESDELIKAQLR</sequence>
<evidence type="ECO:0000313" key="2">
    <source>
        <dbReference type="Proteomes" id="UP001642360"/>
    </source>
</evidence>
<proteinExistence type="predicted"/>
<reference evidence="1 2" key="1">
    <citation type="submission" date="2024-02" db="EMBL/GenBank/DDBJ databases">
        <authorList>
            <person name="Vignale AGUSTIN F."/>
            <person name="Sosa J E."/>
            <person name="Modenutti C."/>
        </authorList>
    </citation>
    <scope>NUCLEOTIDE SEQUENCE [LARGE SCALE GENOMIC DNA]</scope>
</reference>
<name>A0ABC8UX18_9AQUA</name>